<dbReference type="GO" id="GO:0045892">
    <property type="term" value="P:negative regulation of DNA-templated transcription"/>
    <property type="evidence" value="ECO:0007669"/>
    <property type="project" value="UniProtKB-ARBA"/>
</dbReference>
<dbReference type="OrthoDB" id="9798732at2"/>
<proteinExistence type="predicted"/>
<dbReference type="Pfam" id="PF02583">
    <property type="entry name" value="Trns_repr_metal"/>
    <property type="match status" value="1"/>
</dbReference>
<gene>
    <name evidence="1" type="ORF">DS031_13780</name>
</gene>
<dbReference type="CDD" id="cd10155">
    <property type="entry name" value="BsYrkD-like_DUF156"/>
    <property type="match status" value="1"/>
</dbReference>
<dbReference type="RefSeq" id="WP_113806652.1">
    <property type="nucleotide sequence ID" value="NZ_QOCW01000014.1"/>
</dbReference>
<keyword evidence="2" id="KW-1185">Reference proteome</keyword>
<evidence type="ECO:0000313" key="1">
    <source>
        <dbReference type="EMBL" id="RBW69003.1"/>
    </source>
</evidence>
<organism evidence="1 2">
    <name type="scientific">Bacillus taeanensis</name>
    <dbReference type="NCBI Taxonomy" id="273032"/>
    <lineage>
        <taxon>Bacteria</taxon>
        <taxon>Bacillati</taxon>
        <taxon>Bacillota</taxon>
        <taxon>Bacilli</taxon>
        <taxon>Bacillales</taxon>
        <taxon>Bacillaceae</taxon>
        <taxon>Bacillus</taxon>
    </lineage>
</organism>
<dbReference type="PANTHER" id="PTHR33677:SF5">
    <property type="entry name" value="TRANSCRIPTIONAL REPRESSOR FRMR"/>
    <property type="match status" value="1"/>
</dbReference>
<dbReference type="GO" id="GO:0046872">
    <property type="term" value="F:metal ion binding"/>
    <property type="evidence" value="ECO:0007669"/>
    <property type="project" value="InterPro"/>
</dbReference>
<dbReference type="EMBL" id="QOCW01000014">
    <property type="protein sequence ID" value="RBW69003.1"/>
    <property type="molecule type" value="Genomic_DNA"/>
</dbReference>
<dbReference type="GO" id="GO:0003677">
    <property type="term" value="F:DNA binding"/>
    <property type="evidence" value="ECO:0007669"/>
    <property type="project" value="InterPro"/>
</dbReference>
<protein>
    <submittedName>
        <fullName evidence="1">Metal-sensitive transcriptional regulator</fullName>
    </submittedName>
</protein>
<accession>A0A366XXY3</accession>
<comment type="caution">
    <text evidence="1">The sequence shown here is derived from an EMBL/GenBank/DDBJ whole genome shotgun (WGS) entry which is preliminary data.</text>
</comment>
<dbReference type="Proteomes" id="UP000253314">
    <property type="component" value="Unassembled WGS sequence"/>
</dbReference>
<dbReference type="InterPro" id="IPR038390">
    <property type="entry name" value="Metal_Tscrpt_repr_sf"/>
</dbReference>
<dbReference type="AlphaFoldDB" id="A0A366XXY3"/>
<reference evidence="1 2" key="1">
    <citation type="submission" date="2018-07" db="EMBL/GenBank/DDBJ databases">
        <title>Lottiidibacillus patelloidae gen. nov., sp. nov., isolated from the intestinal tract of a marine limpet and the reclassification of B. taeanensis BH030017T, B. algicola KMM 3737T and B. hwajinpoensis SW-72T as genus Lottiidibacillus.</title>
        <authorList>
            <person name="Liu R."/>
            <person name="Huang Z."/>
        </authorList>
    </citation>
    <scope>NUCLEOTIDE SEQUENCE [LARGE SCALE GENOMIC DNA]</scope>
    <source>
        <strain evidence="1 2">BH030017</strain>
    </source>
</reference>
<sequence>MEYPDDMKKRLRRIEGQARGVLRMMEEQKDCKDVVHQLSAIRSAVERLTLYIVGTNMESCIKEQLEKGEEADEVIKEAVKLLVKSR</sequence>
<dbReference type="PANTHER" id="PTHR33677">
    <property type="entry name" value="TRANSCRIPTIONAL REPRESSOR FRMR-RELATED"/>
    <property type="match status" value="1"/>
</dbReference>
<name>A0A366XXY3_9BACI</name>
<dbReference type="InterPro" id="IPR003735">
    <property type="entry name" value="Metal_Tscrpt_repr"/>
</dbReference>
<dbReference type="Gene3D" id="1.20.58.1000">
    <property type="entry name" value="Metal-sensitive repressor, helix protomer"/>
    <property type="match status" value="1"/>
</dbReference>
<evidence type="ECO:0000313" key="2">
    <source>
        <dbReference type="Proteomes" id="UP000253314"/>
    </source>
</evidence>